<dbReference type="GO" id="GO:0005737">
    <property type="term" value="C:cytoplasm"/>
    <property type="evidence" value="ECO:0007669"/>
    <property type="project" value="TreeGrafter"/>
</dbReference>
<dbReference type="EMBL" id="PQIB02000014">
    <property type="protein sequence ID" value="RLM69543.1"/>
    <property type="molecule type" value="Genomic_DNA"/>
</dbReference>
<feature type="compositionally biased region" description="Pro residues" evidence="1">
    <location>
        <begin position="1"/>
        <end position="12"/>
    </location>
</feature>
<evidence type="ECO:0000256" key="1">
    <source>
        <dbReference type="SAM" id="MobiDB-lite"/>
    </source>
</evidence>
<dbReference type="STRING" id="4540.A0A3L6Q240"/>
<dbReference type="PANTHER" id="PTHR13587">
    <property type="entry name" value="INTEGRATOR COMPLEX SUBUNIT 3"/>
    <property type="match status" value="1"/>
</dbReference>
<feature type="region of interest" description="Disordered" evidence="1">
    <location>
        <begin position="1"/>
        <end position="32"/>
    </location>
</feature>
<dbReference type="InterPro" id="IPR045334">
    <property type="entry name" value="INTS3"/>
</dbReference>
<proteinExistence type="predicted"/>
<comment type="caution">
    <text evidence="3">The sequence shown here is derived from an EMBL/GenBank/DDBJ whole genome shotgun (WGS) entry which is preliminary data.</text>
</comment>
<feature type="domain" description="Integrator complex subunit 3 N-terminal" evidence="2">
    <location>
        <begin position="85"/>
        <end position="435"/>
    </location>
</feature>
<organism evidence="3 4">
    <name type="scientific">Panicum miliaceum</name>
    <name type="common">Proso millet</name>
    <name type="synonym">Broomcorn millet</name>
    <dbReference type="NCBI Taxonomy" id="4540"/>
    <lineage>
        <taxon>Eukaryota</taxon>
        <taxon>Viridiplantae</taxon>
        <taxon>Streptophyta</taxon>
        <taxon>Embryophyta</taxon>
        <taxon>Tracheophyta</taxon>
        <taxon>Spermatophyta</taxon>
        <taxon>Magnoliopsida</taxon>
        <taxon>Liliopsida</taxon>
        <taxon>Poales</taxon>
        <taxon>Poaceae</taxon>
        <taxon>PACMAD clade</taxon>
        <taxon>Panicoideae</taxon>
        <taxon>Panicodae</taxon>
        <taxon>Paniceae</taxon>
        <taxon>Panicinae</taxon>
        <taxon>Panicum</taxon>
        <taxon>Panicum sect. Panicum</taxon>
    </lineage>
</organism>
<dbReference type="InterPro" id="IPR019333">
    <property type="entry name" value="INTS3_N"/>
</dbReference>
<keyword evidence="4" id="KW-1185">Reference proteome</keyword>
<gene>
    <name evidence="3" type="ORF">C2845_PM17G03170</name>
</gene>
<name>A0A3L6Q240_PANMI</name>
<dbReference type="Pfam" id="PF10189">
    <property type="entry name" value="Ints3_N"/>
    <property type="match status" value="1"/>
</dbReference>
<evidence type="ECO:0000313" key="3">
    <source>
        <dbReference type="EMBL" id="RLM69543.1"/>
    </source>
</evidence>
<accession>A0A3L6Q240</accession>
<evidence type="ECO:0000259" key="2">
    <source>
        <dbReference type="Pfam" id="PF10189"/>
    </source>
</evidence>
<reference evidence="4" key="1">
    <citation type="journal article" date="2019" name="Nat. Commun.">
        <title>The genome of broomcorn millet.</title>
        <authorList>
            <person name="Zou C."/>
            <person name="Miki D."/>
            <person name="Li D."/>
            <person name="Tang Q."/>
            <person name="Xiao L."/>
            <person name="Rajput S."/>
            <person name="Deng P."/>
            <person name="Jia W."/>
            <person name="Huang R."/>
            <person name="Zhang M."/>
            <person name="Sun Y."/>
            <person name="Hu J."/>
            <person name="Fu X."/>
            <person name="Schnable P.S."/>
            <person name="Li F."/>
            <person name="Zhang H."/>
            <person name="Feng B."/>
            <person name="Zhu X."/>
            <person name="Liu R."/>
            <person name="Schnable J.C."/>
            <person name="Zhu J.-K."/>
            <person name="Zhang H."/>
        </authorList>
    </citation>
    <scope>NUCLEOTIDE SEQUENCE [LARGE SCALE GENOMIC DNA]</scope>
</reference>
<dbReference type="OrthoDB" id="2021145at2759"/>
<dbReference type="AlphaFoldDB" id="A0A3L6Q240"/>
<dbReference type="Proteomes" id="UP000275267">
    <property type="component" value="Unassembled WGS sequence"/>
</dbReference>
<dbReference type="PANTHER" id="PTHR13587:SF7">
    <property type="entry name" value="INTEGRATOR COMPLEX SUBUNIT 3"/>
    <property type="match status" value="1"/>
</dbReference>
<sequence>MPPPPPSSPPPRLLAGGDHLPPPTSASSPEHPFLSAHLLLPSPSPSPADLSSPHLPHALAFAFLTQSSPLPRHLLVALHAAGARFPAFYQAFASALLSLPFPLLLPHPRARLLLAASELARAAAPGFGALLASLLRRVPFPGDARLLELFTEHASFLANEEPQLLASAVFAFLRLLARNRLAPAPSSAECKDCEECRSAKSLEECRGRLVSFCVSMLRGHFQVWALIGRDLVRSLHELALVPEFQPLWRDLMPDRVGDVCRMSTPGWCSALAITAEMETQLLFMMTNVKWGDQKRYQLWFARKHLMVPGGEERIPDIVRFICCGYHPTNEVMHSGVIARWAVIGWLLTWCRKGYVVANAKLALFYDWLFFEEGRGSVMNIEPAMLLMVNSVSQYTDITNTLLEFLFLLIDNYDVRRKDAIACCVRSAFGVLVKKQERAQHQFSRARHLKRNHNALTNERKDVKKSLGAGRKGGMWSNVRALLMSKRKRGKKEKAFSMEIIINQVSPEKVFKNDMLLYGWNPPDGIFGRELFKLVADVPAAATPKKQQHCLRKRTRRMCVTEGTLHATSHSRSLLSPRYWLENLVLHQPYMSAAAPLLSPEGKTVSREGSA</sequence>
<evidence type="ECO:0000313" key="4">
    <source>
        <dbReference type="Proteomes" id="UP000275267"/>
    </source>
</evidence>
<protein>
    <submittedName>
        <fullName evidence="3">Integrator complex subunit 3</fullName>
    </submittedName>
</protein>